<feature type="non-terminal residue" evidence="2">
    <location>
        <position position="1"/>
    </location>
</feature>
<evidence type="ECO:0000256" key="1">
    <source>
        <dbReference type="SAM" id="MobiDB-lite"/>
    </source>
</evidence>
<dbReference type="EMBL" id="CYRY02045215">
    <property type="protein sequence ID" value="VCX40547.1"/>
    <property type="molecule type" value="Genomic_DNA"/>
</dbReference>
<evidence type="ECO:0000313" key="3">
    <source>
        <dbReference type="Proteomes" id="UP000269945"/>
    </source>
</evidence>
<proteinExistence type="predicted"/>
<feature type="region of interest" description="Disordered" evidence="1">
    <location>
        <begin position="24"/>
        <end position="210"/>
    </location>
</feature>
<comment type="caution">
    <text evidence="2">The sequence shown here is derived from an EMBL/GenBank/DDBJ whole genome shotgun (WGS) entry which is preliminary data.</text>
</comment>
<feature type="compositionally biased region" description="Basic residues" evidence="1">
    <location>
        <begin position="140"/>
        <end position="154"/>
    </location>
</feature>
<dbReference type="Proteomes" id="UP000269945">
    <property type="component" value="Unassembled WGS sequence"/>
</dbReference>
<protein>
    <submittedName>
        <fullName evidence="2">Uncharacterized protein</fullName>
    </submittedName>
</protein>
<sequence length="210" mass="22135">PAPPPPLPAWPRRHWLRVRFLREQPGFRRGPVVGGPGGSEPSGRIPLSGGSAEPGRVPKGESLMCRGPEPLPGGLSPDGTRPLSALPAEAGLPASNTKALSAASGWQHLGSPRSSSSAGLPVQTGREGRATMAQPSRSAAARRLRSRPARRRGRLQSSSDEEPRNCCSQAQSGRARQSHTQGLSLSRRYCSPRRGARASAGSADRLLANR</sequence>
<organism evidence="2 3">
    <name type="scientific">Gulo gulo</name>
    <name type="common">Wolverine</name>
    <name type="synonym">Gluton</name>
    <dbReference type="NCBI Taxonomy" id="48420"/>
    <lineage>
        <taxon>Eukaryota</taxon>
        <taxon>Metazoa</taxon>
        <taxon>Chordata</taxon>
        <taxon>Craniata</taxon>
        <taxon>Vertebrata</taxon>
        <taxon>Euteleostomi</taxon>
        <taxon>Mammalia</taxon>
        <taxon>Eutheria</taxon>
        <taxon>Laurasiatheria</taxon>
        <taxon>Carnivora</taxon>
        <taxon>Caniformia</taxon>
        <taxon>Musteloidea</taxon>
        <taxon>Mustelidae</taxon>
        <taxon>Guloninae</taxon>
        <taxon>Gulo</taxon>
    </lineage>
</organism>
<dbReference type="AlphaFoldDB" id="A0A9X9Q9A4"/>
<feature type="compositionally biased region" description="Low complexity" evidence="1">
    <location>
        <begin position="197"/>
        <end position="210"/>
    </location>
</feature>
<gene>
    <name evidence="2" type="ORF">BN2614_LOCUS2</name>
</gene>
<feature type="compositionally biased region" description="Polar residues" evidence="1">
    <location>
        <begin position="166"/>
        <end position="184"/>
    </location>
</feature>
<reference evidence="2 3" key="1">
    <citation type="submission" date="2018-10" db="EMBL/GenBank/DDBJ databases">
        <authorList>
            <person name="Ekblom R."/>
            <person name="Jareborg N."/>
        </authorList>
    </citation>
    <scope>NUCLEOTIDE SEQUENCE [LARGE SCALE GENOMIC DNA]</scope>
    <source>
        <tissue evidence="2">Muscle</tissue>
    </source>
</reference>
<name>A0A9X9Q9A4_GULGU</name>
<keyword evidence="3" id="KW-1185">Reference proteome</keyword>
<accession>A0A9X9Q9A4</accession>
<evidence type="ECO:0000313" key="2">
    <source>
        <dbReference type="EMBL" id="VCX40547.1"/>
    </source>
</evidence>